<dbReference type="PANTHER" id="PTHR43433:SF4">
    <property type="entry name" value="NON-HEME CHLOROPEROXIDASE-RELATED"/>
    <property type="match status" value="1"/>
</dbReference>
<dbReference type="PRINTS" id="PR00111">
    <property type="entry name" value="ABHYDROLASE"/>
</dbReference>
<feature type="domain" description="AB hydrolase-1" evidence="1">
    <location>
        <begin position="26"/>
        <end position="264"/>
    </location>
</feature>
<organism evidence="2 3">
    <name type="scientific">Flavobacterium polysaccharolyticum</name>
    <dbReference type="NCBI Taxonomy" id="3133148"/>
    <lineage>
        <taxon>Bacteria</taxon>
        <taxon>Pseudomonadati</taxon>
        <taxon>Bacteroidota</taxon>
        <taxon>Flavobacteriia</taxon>
        <taxon>Flavobacteriales</taxon>
        <taxon>Flavobacteriaceae</taxon>
        <taxon>Flavobacterium</taxon>
    </lineage>
</organism>
<dbReference type="Proteomes" id="UP001468798">
    <property type="component" value="Unassembled WGS sequence"/>
</dbReference>
<keyword evidence="2" id="KW-0378">Hydrolase</keyword>
<dbReference type="Pfam" id="PF00561">
    <property type="entry name" value="Abhydrolase_1"/>
    <property type="match status" value="1"/>
</dbReference>
<dbReference type="InterPro" id="IPR000073">
    <property type="entry name" value="AB_hydrolase_1"/>
</dbReference>
<accession>A0ABU9NRM7</accession>
<reference evidence="2 3" key="1">
    <citation type="submission" date="2024-03" db="EMBL/GenBank/DDBJ databases">
        <title>Two novel species of the genus Flavobacterium exhibiting potentially degradation of complex polysaccharides.</title>
        <authorList>
            <person name="Lian X."/>
        </authorList>
    </citation>
    <scope>NUCLEOTIDE SEQUENCE [LARGE SCALE GENOMIC DNA]</scope>
    <source>
        <strain evidence="2 3">N6</strain>
    </source>
</reference>
<dbReference type="EMBL" id="JBCGDP010000018">
    <property type="protein sequence ID" value="MEM0577979.1"/>
    <property type="molecule type" value="Genomic_DNA"/>
</dbReference>
<dbReference type="RefSeq" id="WP_342692833.1">
    <property type="nucleotide sequence ID" value="NZ_JBCGDP010000018.1"/>
</dbReference>
<protein>
    <submittedName>
        <fullName evidence="2">Alpha/beta hydrolase</fullName>
    </submittedName>
</protein>
<evidence type="ECO:0000259" key="1">
    <source>
        <dbReference type="Pfam" id="PF00561"/>
    </source>
</evidence>
<proteinExistence type="predicted"/>
<dbReference type="SUPFAM" id="SSF53474">
    <property type="entry name" value="alpha/beta-Hydrolases"/>
    <property type="match status" value="1"/>
</dbReference>
<name>A0ABU9NRM7_9FLAO</name>
<dbReference type="InterPro" id="IPR029058">
    <property type="entry name" value="AB_hydrolase_fold"/>
</dbReference>
<dbReference type="GO" id="GO:0016787">
    <property type="term" value="F:hydrolase activity"/>
    <property type="evidence" value="ECO:0007669"/>
    <property type="project" value="UniProtKB-KW"/>
</dbReference>
<gene>
    <name evidence="2" type="ORF">WFZ86_15865</name>
</gene>
<comment type="caution">
    <text evidence="2">The sequence shown here is derived from an EMBL/GenBank/DDBJ whole genome shotgun (WGS) entry which is preliminary data.</text>
</comment>
<evidence type="ECO:0000313" key="3">
    <source>
        <dbReference type="Proteomes" id="UP001468798"/>
    </source>
</evidence>
<dbReference type="Gene3D" id="3.40.50.1820">
    <property type="entry name" value="alpha/beta hydrolase"/>
    <property type="match status" value="1"/>
</dbReference>
<keyword evidence="3" id="KW-1185">Reference proteome</keyword>
<dbReference type="PANTHER" id="PTHR43433">
    <property type="entry name" value="HYDROLASE, ALPHA/BETA FOLD FAMILY PROTEIN"/>
    <property type="match status" value="1"/>
</dbReference>
<sequence length="285" mass="32344">MSFIKSKSSGSNSSVKVFYQEYGKGKPVVFIHGWPLNHEMWEYQLAELPKHNLRCITYDRRGFGKSDRPWEGYDYTTLADDLNELITQLHLSEVTLVGFSMGGGEIASYIGKYGTAKIEKVVFISSVTPFRLKTEDNPNGTDKLTFDDTIHKIEEDRPAFLIEFGKKFYGVEEKKQTVSQAMLDWNQNLCLMSSAKATVDCVRSFSETDFREDIKKITVPVLIIHGDADKTVPIEASADKTAAMLPHAKYMVYKDAPHGLFITEKEKLNADLIHFITEKNSEFKS</sequence>
<dbReference type="InterPro" id="IPR050471">
    <property type="entry name" value="AB_hydrolase"/>
</dbReference>
<evidence type="ECO:0000313" key="2">
    <source>
        <dbReference type="EMBL" id="MEM0577979.1"/>
    </source>
</evidence>